<evidence type="ECO:0000313" key="1">
    <source>
        <dbReference type="EMBL" id="EKJ91746.1"/>
    </source>
</evidence>
<gene>
    <name evidence="1" type="ORF">HMPREF1057_00581</name>
</gene>
<dbReference type="RefSeq" id="WP_007759386.1">
    <property type="nucleotide sequence ID" value="NZ_AKBZ01000001.1"/>
</dbReference>
<reference evidence="1 2" key="1">
    <citation type="submission" date="2012-02" db="EMBL/GenBank/DDBJ databases">
        <title>The Genome Sequence of Bacteroides finegoldii CL09T03C10.</title>
        <authorList>
            <consortium name="The Broad Institute Genome Sequencing Platform"/>
            <person name="Earl A."/>
            <person name="Ward D."/>
            <person name="Feldgarden M."/>
            <person name="Gevers D."/>
            <person name="Zitomersky N.L."/>
            <person name="Coyne M.J."/>
            <person name="Comstock L.E."/>
            <person name="Young S.K."/>
            <person name="Zeng Q."/>
            <person name="Gargeya S."/>
            <person name="Fitzgerald M."/>
            <person name="Haas B."/>
            <person name="Abouelleil A."/>
            <person name="Alvarado L."/>
            <person name="Arachchi H.M."/>
            <person name="Berlin A."/>
            <person name="Chapman S.B."/>
            <person name="Gearin G."/>
            <person name="Goldberg J."/>
            <person name="Griggs A."/>
            <person name="Gujja S."/>
            <person name="Hansen M."/>
            <person name="Heiman D."/>
            <person name="Howarth C."/>
            <person name="Larimer J."/>
            <person name="Lui A."/>
            <person name="MacDonald P.J.P."/>
            <person name="McCowen C."/>
            <person name="Montmayeur A."/>
            <person name="Murphy C."/>
            <person name="Neiman D."/>
            <person name="Pearson M."/>
            <person name="Priest M."/>
            <person name="Roberts A."/>
            <person name="Saif S."/>
            <person name="Shea T."/>
            <person name="Sisk P."/>
            <person name="Stolte C."/>
            <person name="Sykes S."/>
            <person name="Wortman J."/>
            <person name="Nusbaum C."/>
            <person name="Birren B."/>
        </authorList>
    </citation>
    <scope>NUCLEOTIDE SEQUENCE [LARGE SCALE GENOMIC DNA]</scope>
    <source>
        <strain evidence="1 2">CL09T03C10</strain>
    </source>
</reference>
<dbReference type="AlphaFoldDB" id="K5CPL0"/>
<dbReference type="PROSITE" id="PS51257">
    <property type="entry name" value="PROKAR_LIPOPROTEIN"/>
    <property type="match status" value="1"/>
</dbReference>
<protein>
    <submittedName>
        <fullName evidence="1">Uncharacterized protein</fullName>
    </submittedName>
</protein>
<evidence type="ECO:0000313" key="2">
    <source>
        <dbReference type="Proteomes" id="UP000007995"/>
    </source>
</evidence>
<dbReference type="HOGENOM" id="CLU_410876_0_0_10"/>
<dbReference type="EMBL" id="AGXW01000002">
    <property type="protein sequence ID" value="EKJ91746.1"/>
    <property type="molecule type" value="Genomic_DNA"/>
</dbReference>
<comment type="caution">
    <text evidence="1">The sequence shown here is derived from an EMBL/GenBank/DDBJ whole genome shotgun (WGS) entry which is preliminary data.</text>
</comment>
<dbReference type="OrthoDB" id="1093309at2"/>
<organism evidence="1 2">
    <name type="scientific">Bacteroides finegoldii CL09T03C10</name>
    <dbReference type="NCBI Taxonomy" id="997888"/>
    <lineage>
        <taxon>Bacteria</taxon>
        <taxon>Pseudomonadati</taxon>
        <taxon>Bacteroidota</taxon>
        <taxon>Bacteroidia</taxon>
        <taxon>Bacteroidales</taxon>
        <taxon>Bacteroidaceae</taxon>
        <taxon>Bacteroides</taxon>
    </lineage>
</organism>
<name>K5CPL0_9BACE</name>
<dbReference type="Proteomes" id="UP000007995">
    <property type="component" value="Unassembled WGS sequence"/>
</dbReference>
<accession>K5CPL0</accession>
<sequence length="668" mass="75124">MKKIFFYLLCLFFIGCSKDNGDEGNSNLPEEKPAKEYPLVDIDWDKTTVVSQDDESGDIKLTFEGEAPSFQEGHSLIVLDNSTSGYIRRVMQAEAEGNNITLKTVEADMTELFSDEELSFSLVPSSMVTNVRAKNKSRAVIDNDNVIYPTKIVLSSEEGEALTIYDINSGDNMTKADNSLLINFKPIDHSGQIITGSDDGNLSLYWEKNRLVTSMKGDMKLKFGKAVKEKEITPNLKVKVSELEEFRFTIDAQAKWELILGALIKGKFEEEEKDILDKSVFKKLNFWYITATGVPVHLSLNVDFLYEYSVQGEAQLKATGGVIFDGKLQAGIQYTKSEGWSPVGSANFTNTPKPIEISAFANLDLWTSVYPRISIKMYNLAGPFLSIKPYFRDEVRAAFYNEIGSVSKDYYALTEKAYAGIDLQAGILLGFVGLGKEISPAPLTLCEGQIYNMPNKITLQSPVKGTSIKVKEPIDATFNLTRTILGKEVPSPMGMVVKFEAKNGELNHTYGITDMLGNVKVQWTPLKGGAILKAKVFDEKMNVISEATCGPANDIYGTWEITYDSIYNKNLTGGEPWIRVKKYPGEFITLNENFSGVWMIPDGDNDIFSYIYNEDYLIFRYTAYDEEDKYNIEKFEGNSLVLVLKENNDDYFYQKIILKRKESEDEQI</sequence>
<proteinExistence type="predicted"/>